<comment type="caution">
    <text evidence="1">The sequence shown here is derived from an EMBL/GenBank/DDBJ whole genome shotgun (WGS) entry which is preliminary data.</text>
</comment>
<dbReference type="EMBL" id="CBFV010000002">
    <property type="protein sequence ID" value="CDC68877.1"/>
    <property type="molecule type" value="Genomic_DNA"/>
</dbReference>
<evidence type="ECO:0000313" key="1">
    <source>
        <dbReference type="EMBL" id="CDC68877.1"/>
    </source>
</evidence>
<protein>
    <submittedName>
        <fullName evidence="1">Uncharacterized protein predicted to be involved in DNA repair</fullName>
    </submittedName>
</protein>
<dbReference type="Proteomes" id="UP000018162">
    <property type="component" value="Unassembled WGS sequence"/>
</dbReference>
<name>R6UDJ9_9FIRM</name>
<sequence length="130" mass="15225">MSWRVVIIENQAKLDYKIGYLVIRVLETKRVLLDEIAVLLIENPAISITGICIEAMIGKKIKVIFCDSKRNPIAEIFPHHGCYDNPAKLRMQIEWEQSIKDIVWRDIVSEKYVSRQNFYIRMNTLVKQTC</sequence>
<organism evidence="1 2">
    <name type="scientific">Agathobacter rectalis CAG:36</name>
    <dbReference type="NCBI Taxonomy" id="1263079"/>
    <lineage>
        <taxon>Bacteria</taxon>
        <taxon>Bacillati</taxon>
        <taxon>Bacillota</taxon>
        <taxon>Clostridia</taxon>
        <taxon>Lachnospirales</taxon>
        <taxon>Lachnospiraceae</taxon>
        <taxon>Agathobacter</taxon>
    </lineage>
</organism>
<evidence type="ECO:0000313" key="2">
    <source>
        <dbReference type="Proteomes" id="UP000018162"/>
    </source>
</evidence>
<accession>R6UDJ9</accession>
<gene>
    <name evidence="1" type="ORF">BN626_00126</name>
</gene>
<reference evidence="1" key="1">
    <citation type="submission" date="2012-11" db="EMBL/GenBank/DDBJ databases">
        <title>Dependencies among metagenomic species, viruses, plasmids and units of genetic variation.</title>
        <authorList>
            <person name="Nielsen H.B."/>
            <person name="Almeida M."/>
            <person name="Juncker A.S."/>
            <person name="Rasmussen S."/>
            <person name="Li J."/>
            <person name="Sunagawa S."/>
            <person name="Plichta D."/>
            <person name="Gautier L."/>
            <person name="Le Chatelier E."/>
            <person name="Peletier E."/>
            <person name="Bonde I."/>
            <person name="Nielsen T."/>
            <person name="Manichanh C."/>
            <person name="Arumugam M."/>
            <person name="Batto J."/>
            <person name="Santos M.B.Q.D."/>
            <person name="Blom N."/>
            <person name="Borruel N."/>
            <person name="Burgdorf K.S."/>
            <person name="Boumezbeur F."/>
            <person name="Casellas F."/>
            <person name="Dore J."/>
            <person name="Guarner F."/>
            <person name="Hansen T."/>
            <person name="Hildebrand F."/>
            <person name="Kaas R.S."/>
            <person name="Kennedy S."/>
            <person name="Kristiansen K."/>
            <person name="Kultima J.R."/>
            <person name="Leonard P."/>
            <person name="Levenez F."/>
            <person name="Lund O."/>
            <person name="Moumen B."/>
            <person name="Le Paslier D."/>
            <person name="Pons N."/>
            <person name="Pedersen O."/>
            <person name="Prifti E."/>
            <person name="Qin J."/>
            <person name="Raes J."/>
            <person name="Tap J."/>
            <person name="Tims S."/>
            <person name="Ussery D.W."/>
            <person name="Yamada T."/>
            <person name="MetaHit consortium"/>
            <person name="Renault P."/>
            <person name="Sicheritz-Ponten T."/>
            <person name="Bork P."/>
            <person name="Wang J."/>
            <person name="Brunak S."/>
            <person name="Ehrlich S.D."/>
        </authorList>
    </citation>
    <scope>NUCLEOTIDE SEQUENCE [LARGE SCALE GENOMIC DNA]</scope>
</reference>
<dbReference type="AlphaFoldDB" id="R6UDJ9"/>
<proteinExistence type="predicted"/>